<dbReference type="RefSeq" id="WP_075195637.1">
    <property type="nucleotide sequence ID" value="NZ_CP020931.1"/>
</dbReference>
<dbReference type="GeneID" id="77254514"/>
<dbReference type="SUPFAM" id="SSF52096">
    <property type="entry name" value="ClpP/crotonase"/>
    <property type="match status" value="1"/>
</dbReference>
<dbReference type="InterPro" id="IPR045004">
    <property type="entry name" value="ECH_dom"/>
</dbReference>
<evidence type="ECO:0000256" key="1">
    <source>
        <dbReference type="ARBA" id="ARBA00001709"/>
    </source>
</evidence>
<name>A0A1W6K5G7_9GAMM</name>
<dbReference type="GO" id="GO:0005829">
    <property type="term" value="C:cytosol"/>
    <property type="evidence" value="ECO:0007669"/>
    <property type="project" value="TreeGrafter"/>
</dbReference>
<dbReference type="Pfam" id="PF16113">
    <property type="entry name" value="ECH_2"/>
    <property type="match status" value="1"/>
</dbReference>
<comment type="catalytic activity">
    <reaction evidence="1">
        <text>3-hydroxy-2-methylpropanoyl-CoA + H2O = 3-hydroxy-2-methylpropanoate + CoA + H(+)</text>
        <dbReference type="Rhea" id="RHEA:20888"/>
        <dbReference type="ChEBI" id="CHEBI:11805"/>
        <dbReference type="ChEBI" id="CHEBI:15377"/>
        <dbReference type="ChEBI" id="CHEBI:15378"/>
        <dbReference type="ChEBI" id="CHEBI:57287"/>
        <dbReference type="ChEBI" id="CHEBI:57340"/>
        <dbReference type="EC" id="3.1.2.4"/>
    </reaction>
</comment>
<dbReference type="CDD" id="cd06558">
    <property type="entry name" value="crotonase-like"/>
    <property type="match status" value="1"/>
</dbReference>
<protein>
    <recommendedName>
        <fullName evidence="2">3-hydroxyisobutyryl-CoA hydrolase</fullName>
        <ecNumber evidence="2">3.1.2.4</ecNumber>
    </recommendedName>
</protein>
<evidence type="ECO:0000259" key="4">
    <source>
        <dbReference type="Pfam" id="PF16113"/>
    </source>
</evidence>
<feature type="domain" description="Enoyl-CoA hydratase/isomerase" evidence="4">
    <location>
        <begin position="15"/>
        <end position="353"/>
    </location>
</feature>
<evidence type="ECO:0000313" key="6">
    <source>
        <dbReference type="Proteomes" id="UP000193100"/>
    </source>
</evidence>
<dbReference type="PANTHER" id="PTHR43176">
    <property type="entry name" value="3-HYDROXYISOBUTYRYL-COA HYDROLASE-RELATED"/>
    <property type="match status" value="1"/>
</dbReference>
<dbReference type="AlphaFoldDB" id="A0A1W6K5G7"/>
<reference evidence="5 6" key="1">
    <citation type="submission" date="2017-04" db="EMBL/GenBank/DDBJ databases">
        <title>Genome Sequence of Marinobacter salarius strain SMR5 Isolated from a culture of the Diatom Skeletonema marinoi.</title>
        <authorList>
            <person name="Topel M."/>
            <person name="Pinder M.I.M."/>
            <person name="Johansson O.N."/>
            <person name="Kourtchenko O."/>
            <person name="Godhe A."/>
            <person name="Clarke A.K."/>
        </authorList>
    </citation>
    <scope>NUCLEOTIDE SEQUENCE [LARGE SCALE GENOMIC DNA]</scope>
    <source>
        <strain evidence="5 6">SMR5</strain>
    </source>
</reference>
<accession>A0A1W6K5G7</accession>
<dbReference type="GO" id="GO:0006574">
    <property type="term" value="P:L-valine catabolic process"/>
    <property type="evidence" value="ECO:0007669"/>
    <property type="project" value="TreeGrafter"/>
</dbReference>
<dbReference type="GO" id="GO:0003860">
    <property type="term" value="F:3-hydroxyisobutyryl-CoA hydrolase activity"/>
    <property type="evidence" value="ECO:0007669"/>
    <property type="project" value="UniProtKB-EC"/>
</dbReference>
<evidence type="ECO:0000256" key="2">
    <source>
        <dbReference type="ARBA" id="ARBA00011915"/>
    </source>
</evidence>
<dbReference type="PANTHER" id="PTHR43176:SF3">
    <property type="entry name" value="3-HYDROXYISOBUTYRYL-COA HYDROLASE, MITOCHONDRIAL"/>
    <property type="match status" value="1"/>
</dbReference>
<keyword evidence="3" id="KW-0378">Hydrolase</keyword>
<organism evidence="5 6">
    <name type="scientific">Marinobacter salarius</name>
    <dbReference type="NCBI Taxonomy" id="1420917"/>
    <lineage>
        <taxon>Bacteria</taxon>
        <taxon>Pseudomonadati</taxon>
        <taxon>Pseudomonadota</taxon>
        <taxon>Gammaproteobacteria</taxon>
        <taxon>Pseudomonadales</taxon>
        <taxon>Marinobacteraceae</taxon>
        <taxon>Marinobacter</taxon>
    </lineage>
</organism>
<dbReference type="InterPro" id="IPR029045">
    <property type="entry name" value="ClpP/crotonase-like_dom_sf"/>
</dbReference>
<dbReference type="Proteomes" id="UP000193100">
    <property type="component" value="Chromosome"/>
</dbReference>
<evidence type="ECO:0000313" key="5">
    <source>
        <dbReference type="EMBL" id="ARM82620.1"/>
    </source>
</evidence>
<dbReference type="EMBL" id="CP020931">
    <property type="protein sequence ID" value="ARM82620.1"/>
    <property type="molecule type" value="Genomic_DNA"/>
</dbReference>
<dbReference type="Gene3D" id="3.90.226.10">
    <property type="entry name" value="2-enoyl-CoA Hydratase, Chain A, domain 1"/>
    <property type="match status" value="1"/>
</dbReference>
<evidence type="ECO:0000256" key="3">
    <source>
        <dbReference type="ARBA" id="ARBA00022801"/>
    </source>
</evidence>
<proteinExistence type="predicted"/>
<dbReference type="InterPro" id="IPR032259">
    <property type="entry name" value="HIBYL-CoA-H"/>
</dbReference>
<dbReference type="NCBIfam" id="NF004127">
    <property type="entry name" value="PRK05617.1"/>
    <property type="match status" value="1"/>
</dbReference>
<sequence length="367" mass="40628">MPIQVQEIACREGNIGLITLDSPATLNALSASMIHETQAVLDQWAEADHISLVIFRGAGERAFCAGGNIRELYGALSGDEDPDAPAEFFASEYRLDYTIHCFPKPVIAIGHGVVMGGGLGIFSACRYRLVTPDVTLAMPEITIGLFPDVGASWFLNRLPGRIGLFMGLTGARLNVSDALRVGLADMAILPDQVESLIERLKEERWTGESAADDNRLFRLVKQLEHPDYRALPTSELARHEQDIARLSAGDELPAIVENLLAAEIDSDWWQGCVKNLRGGCPVTAWLVWTQLKKAQQMSLKDVFRMEYTMAARCTQRPDLREGIRARLIDKDHKPTWSFPSVSDVPDTVVEEHFEPELDDSNDPMALS</sequence>
<gene>
    <name evidence="5" type="primary">fadJ</name>
    <name evidence="5" type="ORF">MARSALSMR5_00519</name>
</gene>
<dbReference type="EC" id="3.1.2.4" evidence="2"/>
<dbReference type="STRING" id="1420917.AU15_01540"/>